<keyword evidence="2" id="KW-1133">Transmembrane helix</keyword>
<feature type="transmembrane region" description="Helical" evidence="2">
    <location>
        <begin position="110"/>
        <end position="134"/>
    </location>
</feature>
<organism evidence="3">
    <name type="scientific">Sexangularia sp. CB-2014</name>
    <dbReference type="NCBI Taxonomy" id="1486929"/>
    <lineage>
        <taxon>Eukaryota</taxon>
        <taxon>Amoebozoa</taxon>
        <taxon>Tubulinea</taxon>
        <taxon>Elardia</taxon>
        <taxon>Arcellinida</taxon>
        <taxon>Arcellinida incertae sedis</taxon>
        <taxon>Sexangularia</taxon>
    </lineage>
</organism>
<name>A0A7S1VS76_9EUKA</name>
<feature type="region of interest" description="Disordered" evidence="1">
    <location>
        <begin position="1"/>
        <end position="21"/>
    </location>
</feature>
<evidence type="ECO:0000313" key="3">
    <source>
        <dbReference type="EMBL" id="CAD9309343.1"/>
    </source>
</evidence>
<evidence type="ECO:0000256" key="2">
    <source>
        <dbReference type="SAM" id="Phobius"/>
    </source>
</evidence>
<keyword evidence="2" id="KW-0472">Membrane</keyword>
<sequence>MYSYSDMNETRQDVVSPPAAPFPPSYPTQVSSAGATTISSFYATVPRLPEKGGAVETIRAHQFEDEIPIEVRGKITQSEYEEIILQVNARMLDYFHGLAQAKKAFGRKCIWIAVLAIPTMGLSAMGILCAIAPAQRAVRDLTGSLSWDIMRYLRRVNDALLVERGVQLRFSLSTAPSADPRSHRSDGEVCFGGPSSFSITFGMAPVALTSDTPSTKGGLEILKGISMGTSQ</sequence>
<reference evidence="3" key="1">
    <citation type="submission" date="2021-01" db="EMBL/GenBank/DDBJ databases">
        <authorList>
            <person name="Corre E."/>
            <person name="Pelletier E."/>
            <person name="Niang G."/>
            <person name="Scheremetjew M."/>
            <person name="Finn R."/>
            <person name="Kale V."/>
            <person name="Holt S."/>
            <person name="Cochrane G."/>
            <person name="Meng A."/>
            <person name="Brown T."/>
            <person name="Cohen L."/>
        </authorList>
    </citation>
    <scope>NUCLEOTIDE SEQUENCE</scope>
    <source>
        <strain evidence="3">ATCC 50979</strain>
    </source>
</reference>
<keyword evidence="2" id="KW-0812">Transmembrane</keyword>
<dbReference type="AlphaFoldDB" id="A0A7S1VS76"/>
<protein>
    <submittedName>
        <fullName evidence="3">Uncharacterized protein</fullName>
    </submittedName>
</protein>
<dbReference type="EMBL" id="HBGL01015765">
    <property type="protein sequence ID" value="CAD9309343.1"/>
    <property type="molecule type" value="Transcribed_RNA"/>
</dbReference>
<proteinExistence type="predicted"/>
<accession>A0A7S1VS76</accession>
<evidence type="ECO:0000256" key="1">
    <source>
        <dbReference type="SAM" id="MobiDB-lite"/>
    </source>
</evidence>
<gene>
    <name evidence="3" type="ORF">SSP0437_LOCUS12368</name>
</gene>